<feature type="compositionally biased region" description="Polar residues" evidence="1">
    <location>
        <begin position="414"/>
        <end position="425"/>
    </location>
</feature>
<dbReference type="Proteomes" id="UP000001055">
    <property type="component" value="Unassembled WGS sequence"/>
</dbReference>
<dbReference type="AlphaFoldDB" id="Q0TWS7"/>
<protein>
    <submittedName>
        <fullName evidence="2">Uncharacterized protein</fullName>
    </submittedName>
</protein>
<evidence type="ECO:0000256" key="1">
    <source>
        <dbReference type="SAM" id="MobiDB-lite"/>
    </source>
</evidence>
<evidence type="ECO:0000313" key="3">
    <source>
        <dbReference type="Proteomes" id="UP000001055"/>
    </source>
</evidence>
<reference evidence="3" key="1">
    <citation type="journal article" date="2007" name="Plant Cell">
        <title>Dothideomycete-plant interactions illuminated by genome sequencing and EST analysis of the wheat pathogen Stagonospora nodorum.</title>
        <authorList>
            <person name="Hane J.K."/>
            <person name="Lowe R.G."/>
            <person name="Solomon P.S."/>
            <person name="Tan K.C."/>
            <person name="Schoch C.L."/>
            <person name="Spatafora J.W."/>
            <person name="Crous P.W."/>
            <person name="Kodira C."/>
            <person name="Birren B.W."/>
            <person name="Galagan J.E."/>
            <person name="Torriani S.F."/>
            <person name="McDonald B.A."/>
            <person name="Oliver R.P."/>
        </authorList>
    </citation>
    <scope>NUCLEOTIDE SEQUENCE [LARGE SCALE GENOMIC DNA]</scope>
    <source>
        <strain evidence="3">SN15 / ATCC MYA-4574 / FGSC 10173</strain>
    </source>
</reference>
<feature type="compositionally biased region" description="Basic and acidic residues" evidence="1">
    <location>
        <begin position="450"/>
        <end position="460"/>
    </location>
</feature>
<evidence type="ECO:0000313" key="2">
    <source>
        <dbReference type="EMBL" id="EAT76580.1"/>
    </source>
</evidence>
<accession>Q0TWS7</accession>
<dbReference type="VEuPathDB" id="FungiDB:JI435_160010"/>
<dbReference type="KEGG" id="pno:SNOG_16001"/>
<dbReference type="EMBL" id="CH445366">
    <property type="protein sequence ID" value="EAT76580.1"/>
    <property type="molecule type" value="Genomic_DNA"/>
</dbReference>
<organism evidence="2 3">
    <name type="scientific">Phaeosphaeria nodorum (strain SN15 / ATCC MYA-4574 / FGSC 10173)</name>
    <name type="common">Glume blotch fungus</name>
    <name type="synonym">Parastagonospora nodorum</name>
    <dbReference type="NCBI Taxonomy" id="321614"/>
    <lineage>
        <taxon>Eukaryota</taxon>
        <taxon>Fungi</taxon>
        <taxon>Dikarya</taxon>
        <taxon>Ascomycota</taxon>
        <taxon>Pezizomycotina</taxon>
        <taxon>Dothideomycetes</taxon>
        <taxon>Pleosporomycetidae</taxon>
        <taxon>Pleosporales</taxon>
        <taxon>Pleosporineae</taxon>
        <taxon>Phaeosphaeriaceae</taxon>
        <taxon>Parastagonospora</taxon>
    </lineage>
</organism>
<dbReference type="GeneID" id="5983062"/>
<feature type="region of interest" description="Disordered" evidence="1">
    <location>
        <begin position="273"/>
        <end position="516"/>
    </location>
</feature>
<sequence length="516" mass="57821">MPFGDHVNTSPLSEDPQRHVQAGPAVTQFMSGRSTEAINLGTIFQLLQETSRTQELAMKTLQDRLGTQETALKILQESVASLTRANDSLQTSRERANDPGNKSQWRCLELYTIDLLAFEKLNQQETLESLVSKLGLSEDSIPQLGDYVVWIQVYAPHETHRSQMSKISREHQDHIMSWKTTTGLPISKTSYRNGKLLWHFNTISAAASACGVYLSLSGLIGRAMQPRCLNCGGNHGTNWDQCEDSDVEKHRMEWKKWEKGAWWAQHLDLPEVPRFPERKPKLPKKSGKKTQQTSPEEGYMHTWPSQPGIQLNPDGANGGVIQGNTDSGRPMTPIEVNDDGNLVPSPSDTPKAPSGTDAEEWHTLMKKKTEEAKKQAEKRAEKQVKKQVKKKVEKPAELKPGTKRPRGRPRKNDAQASPTSPQGSPSKRPRRQCTIPRSQSQGPETTDPYDTDRSYEDLFREISASAPVQSTDSISQSSRANTPWSERIPENATRKSDRSHCCIAISVTTRRESRQG</sequence>
<dbReference type="InParanoid" id="Q0TWS7"/>
<proteinExistence type="predicted"/>
<feature type="compositionally biased region" description="Basic and acidic residues" evidence="1">
    <location>
        <begin position="487"/>
        <end position="500"/>
    </location>
</feature>
<gene>
    <name evidence="2" type="ORF">SNOG_16001</name>
</gene>
<feature type="compositionally biased region" description="Polar residues" evidence="1">
    <location>
        <begin position="435"/>
        <end position="444"/>
    </location>
</feature>
<dbReference type="RefSeq" id="XP_001806132.1">
    <property type="nucleotide sequence ID" value="XM_001806080.1"/>
</dbReference>
<name>Q0TWS7_PHANO</name>
<feature type="compositionally biased region" description="Basic and acidic residues" evidence="1">
    <location>
        <begin position="359"/>
        <end position="384"/>
    </location>
</feature>
<feature type="compositionally biased region" description="Polar residues" evidence="1">
    <location>
        <begin position="466"/>
        <end position="484"/>
    </location>
</feature>